<sequence length="254" mass="28003">MRKHLLCSFIALIACMSFSACSSTALTNRSQLMLLNSQEEIALGEQSAKQVLQQSKVSNNQKQAQMIQRVGQRIADVAERPDFVWEFYLLEDEQVNAFCLPGGKVFVYTGLMPLVASDDELAVVLSHEIAHTILRHGAERMSMQTLQQIGGGLLGVIIGSAAPGYSNLFNQAYSIGSNVGVMLPFSRSHELEADKAGILLMQKAGYNPKAAISFWQKMSKNGEKNPSDFLSTHPNDSKRIAEIEKLLAQQEQKK</sequence>
<comment type="cofactor">
    <cofactor evidence="6">
        <name>Zn(2+)</name>
        <dbReference type="ChEBI" id="CHEBI:29105"/>
    </cofactor>
    <text evidence="6">Binds 1 zinc ion per subunit.</text>
</comment>
<evidence type="ECO:0000256" key="3">
    <source>
        <dbReference type="ARBA" id="ARBA00022801"/>
    </source>
</evidence>
<dbReference type="Proteomes" id="UP000256650">
    <property type="component" value="Unassembled WGS sequence"/>
</dbReference>
<dbReference type="PANTHER" id="PTHR22726:SF1">
    <property type="entry name" value="METALLOENDOPEPTIDASE OMA1, MITOCHONDRIAL"/>
    <property type="match status" value="1"/>
</dbReference>
<evidence type="ECO:0000313" key="9">
    <source>
        <dbReference type="EMBL" id="RDU64314.1"/>
    </source>
</evidence>
<comment type="similarity">
    <text evidence="6">Belongs to the peptidase M48 family.</text>
</comment>
<keyword evidence="2" id="KW-0479">Metal-binding</keyword>
<evidence type="ECO:0000256" key="6">
    <source>
        <dbReference type="RuleBase" id="RU003983"/>
    </source>
</evidence>
<keyword evidence="5 6" id="KW-0482">Metalloprotease</keyword>
<dbReference type="GO" id="GO:0016020">
    <property type="term" value="C:membrane"/>
    <property type="evidence" value="ECO:0007669"/>
    <property type="project" value="TreeGrafter"/>
</dbReference>
<evidence type="ECO:0000259" key="8">
    <source>
        <dbReference type="Pfam" id="PF01435"/>
    </source>
</evidence>
<keyword evidence="7" id="KW-0732">Signal</keyword>
<dbReference type="GO" id="GO:0051603">
    <property type="term" value="P:proteolysis involved in protein catabolic process"/>
    <property type="evidence" value="ECO:0007669"/>
    <property type="project" value="TreeGrafter"/>
</dbReference>
<evidence type="ECO:0000256" key="2">
    <source>
        <dbReference type="ARBA" id="ARBA00022723"/>
    </source>
</evidence>
<evidence type="ECO:0000256" key="1">
    <source>
        <dbReference type="ARBA" id="ARBA00022670"/>
    </source>
</evidence>
<dbReference type="InterPro" id="IPR001915">
    <property type="entry name" value="Peptidase_M48"/>
</dbReference>
<dbReference type="EMBL" id="NXLS01000001">
    <property type="protein sequence ID" value="RDU64314.1"/>
    <property type="molecule type" value="Genomic_DNA"/>
</dbReference>
<dbReference type="Pfam" id="PF01435">
    <property type="entry name" value="Peptidase_M48"/>
    <property type="match status" value="1"/>
</dbReference>
<keyword evidence="10" id="KW-1185">Reference proteome</keyword>
<accession>A0A3D8II44</accession>
<dbReference type="RefSeq" id="WP_115550648.1">
    <property type="nucleotide sequence ID" value="NZ_CAONBV010000027.1"/>
</dbReference>
<feature type="signal peptide" evidence="7">
    <location>
        <begin position="1"/>
        <end position="22"/>
    </location>
</feature>
<dbReference type="PANTHER" id="PTHR22726">
    <property type="entry name" value="METALLOENDOPEPTIDASE OMA1"/>
    <property type="match status" value="1"/>
</dbReference>
<gene>
    <name evidence="9" type="ORF">CQA43_00405</name>
</gene>
<evidence type="ECO:0000256" key="4">
    <source>
        <dbReference type="ARBA" id="ARBA00022833"/>
    </source>
</evidence>
<keyword evidence="3 6" id="KW-0378">Hydrolase</keyword>
<dbReference type="GeneID" id="82534755"/>
<dbReference type="GO" id="GO:0046872">
    <property type="term" value="F:metal ion binding"/>
    <property type="evidence" value="ECO:0007669"/>
    <property type="project" value="UniProtKB-KW"/>
</dbReference>
<comment type="caution">
    <text evidence="9">The sequence shown here is derived from an EMBL/GenBank/DDBJ whole genome shotgun (WGS) entry which is preliminary data.</text>
</comment>
<dbReference type="Gene3D" id="3.30.2010.10">
    <property type="entry name" value="Metalloproteases ('zincins'), catalytic domain"/>
    <property type="match status" value="1"/>
</dbReference>
<evidence type="ECO:0000256" key="7">
    <source>
        <dbReference type="SAM" id="SignalP"/>
    </source>
</evidence>
<organism evidence="9 10">
    <name type="scientific">Helicobacter ganmani</name>
    <dbReference type="NCBI Taxonomy" id="60246"/>
    <lineage>
        <taxon>Bacteria</taxon>
        <taxon>Pseudomonadati</taxon>
        <taxon>Campylobacterota</taxon>
        <taxon>Epsilonproteobacteria</taxon>
        <taxon>Campylobacterales</taxon>
        <taxon>Helicobacteraceae</taxon>
        <taxon>Helicobacter</taxon>
    </lineage>
</organism>
<reference evidence="9 10" key="1">
    <citation type="submission" date="2018-04" db="EMBL/GenBank/DDBJ databases">
        <title>Novel Campyloabacter and Helicobacter Species and Strains.</title>
        <authorList>
            <person name="Mannion A.J."/>
            <person name="Shen Z."/>
            <person name="Fox J.G."/>
        </authorList>
    </citation>
    <scope>NUCLEOTIDE SEQUENCE [LARGE SCALE GENOMIC DNA]</scope>
    <source>
        <strain evidence="9 10">MIT 99-5101</strain>
    </source>
</reference>
<evidence type="ECO:0000256" key="5">
    <source>
        <dbReference type="ARBA" id="ARBA00023049"/>
    </source>
</evidence>
<dbReference type="PROSITE" id="PS51257">
    <property type="entry name" value="PROKAR_LIPOPROTEIN"/>
    <property type="match status" value="1"/>
</dbReference>
<protein>
    <submittedName>
        <fullName evidence="9">Peptidase M48 family protein</fullName>
    </submittedName>
</protein>
<dbReference type="InterPro" id="IPR051156">
    <property type="entry name" value="Mito/Outer_Membr_Metalloprot"/>
</dbReference>
<feature type="domain" description="Peptidase M48" evidence="8">
    <location>
        <begin position="62"/>
        <end position="245"/>
    </location>
</feature>
<feature type="chain" id="PRO_5017751160" evidence="7">
    <location>
        <begin position="23"/>
        <end position="254"/>
    </location>
</feature>
<proteinExistence type="inferred from homology"/>
<keyword evidence="4 6" id="KW-0862">Zinc</keyword>
<evidence type="ECO:0000313" key="10">
    <source>
        <dbReference type="Proteomes" id="UP000256650"/>
    </source>
</evidence>
<dbReference type="GO" id="GO:0004222">
    <property type="term" value="F:metalloendopeptidase activity"/>
    <property type="evidence" value="ECO:0007669"/>
    <property type="project" value="InterPro"/>
</dbReference>
<name>A0A3D8II44_9HELI</name>
<keyword evidence="1 6" id="KW-0645">Protease</keyword>
<dbReference type="OrthoDB" id="9810445at2"/>
<dbReference type="AlphaFoldDB" id="A0A3D8II44"/>
<dbReference type="CDD" id="cd07331">
    <property type="entry name" value="M48C_Oma1_like"/>
    <property type="match status" value="1"/>
</dbReference>